<evidence type="ECO:0000313" key="3">
    <source>
        <dbReference type="Proteomes" id="UP000250918"/>
    </source>
</evidence>
<dbReference type="AlphaFoldDB" id="A0A855X455"/>
<sequence>MATSLRKFKETVEMRAGFFHRVRTHRHFSTGLVLAVFVIVACIHVWQRVHVIRLSQQVGALREENRNLIDATKKVRSEVAALSMGSRVESYAADSLGLLPVTAERLVIIDRDQPTKEVKADELGTVLSSIKRVSDHLPVLSEAQAEPAEFQPIRFDSLAEPEAEP</sequence>
<feature type="transmembrane region" description="Helical" evidence="1">
    <location>
        <begin position="28"/>
        <end position="46"/>
    </location>
</feature>
<dbReference type="EMBL" id="PQAP01000011">
    <property type="protein sequence ID" value="PWB75328.1"/>
    <property type="molecule type" value="Genomic_DNA"/>
</dbReference>
<evidence type="ECO:0000313" key="2">
    <source>
        <dbReference type="EMBL" id="PWB75328.1"/>
    </source>
</evidence>
<proteinExistence type="predicted"/>
<gene>
    <name evidence="2" type="ORF">C3F09_02905</name>
</gene>
<dbReference type="GO" id="GO:0051301">
    <property type="term" value="P:cell division"/>
    <property type="evidence" value="ECO:0007669"/>
    <property type="project" value="UniProtKB-KW"/>
</dbReference>
<evidence type="ECO:0008006" key="4">
    <source>
        <dbReference type="Google" id="ProtNLM"/>
    </source>
</evidence>
<evidence type="ECO:0000256" key="1">
    <source>
        <dbReference type="SAM" id="Phobius"/>
    </source>
</evidence>
<dbReference type="Proteomes" id="UP000250918">
    <property type="component" value="Unassembled WGS sequence"/>
</dbReference>
<comment type="caution">
    <text evidence="2">The sequence shown here is derived from an EMBL/GenBank/DDBJ whole genome shotgun (WGS) entry which is preliminary data.</text>
</comment>
<keyword evidence="1" id="KW-0812">Transmembrane</keyword>
<organism evidence="2 3">
    <name type="scientific">candidate division GN15 bacterium</name>
    <dbReference type="NCBI Taxonomy" id="2072418"/>
    <lineage>
        <taxon>Bacteria</taxon>
        <taxon>candidate division GN15</taxon>
    </lineage>
</organism>
<name>A0A855X455_9BACT</name>
<reference evidence="2 3" key="1">
    <citation type="journal article" date="2018" name="ISME J.">
        <title>A methanotrophic archaeon couples anaerobic oxidation of methane to Fe(III) reduction.</title>
        <authorList>
            <person name="Cai C."/>
            <person name="Leu A.O."/>
            <person name="Xie G.J."/>
            <person name="Guo J."/>
            <person name="Feng Y."/>
            <person name="Zhao J.X."/>
            <person name="Tyson G.W."/>
            <person name="Yuan Z."/>
            <person name="Hu S."/>
        </authorList>
    </citation>
    <scope>NUCLEOTIDE SEQUENCE [LARGE SCALE GENOMIC DNA]</scope>
    <source>
        <strain evidence="2">FeB_12</strain>
    </source>
</reference>
<accession>A0A855X455</accession>
<protein>
    <recommendedName>
        <fullName evidence="4">Cell division protein FtsL</fullName>
    </recommendedName>
</protein>
<keyword evidence="1" id="KW-0472">Membrane</keyword>
<keyword evidence="1" id="KW-1133">Transmembrane helix</keyword>
<dbReference type="GO" id="GO:0005886">
    <property type="term" value="C:plasma membrane"/>
    <property type="evidence" value="ECO:0007669"/>
    <property type="project" value="UniProtKB-SubCell"/>
</dbReference>